<dbReference type="STRING" id="5722.A2E1G4"/>
<dbReference type="GO" id="GO:0005388">
    <property type="term" value="F:P-type calcium transporter activity"/>
    <property type="evidence" value="ECO:0000318"/>
    <property type="project" value="GO_Central"/>
</dbReference>
<feature type="transmembrane region" description="Helical" evidence="14">
    <location>
        <begin position="307"/>
        <end position="332"/>
    </location>
</feature>
<feature type="transmembrane region" description="Helical" evidence="14">
    <location>
        <begin position="82"/>
        <end position="101"/>
    </location>
</feature>
<gene>
    <name evidence="16" type="ORF">TVAG_343600</name>
</gene>
<feature type="domain" description="Cation-transporting P-type ATPase N-terminal" evidence="15">
    <location>
        <begin position="23"/>
        <end position="97"/>
    </location>
</feature>
<evidence type="ECO:0000256" key="6">
    <source>
        <dbReference type="ARBA" id="ARBA00022741"/>
    </source>
</evidence>
<dbReference type="NCBIfam" id="TIGR01517">
    <property type="entry name" value="ATPase-IIB_Ca"/>
    <property type="match status" value="1"/>
</dbReference>
<keyword evidence="3 14" id="KW-0109">Calcium transport</keyword>
<feature type="transmembrane region" description="Helical" evidence="14">
    <location>
        <begin position="107"/>
        <end position="125"/>
    </location>
</feature>
<organism evidence="16 17">
    <name type="scientific">Trichomonas vaginalis (strain ATCC PRA-98 / G3)</name>
    <dbReference type="NCBI Taxonomy" id="412133"/>
    <lineage>
        <taxon>Eukaryota</taxon>
        <taxon>Metamonada</taxon>
        <taxon>Parabasalia</taxon>
        <taxon>Trichomonadida</taxon>
        <taxon>Trichomonadidae</taxon>
        <taxon>Trichomonas</taxon>
    </lineage>
</organism>
<dbReference type="SUPFAM" id="SSF81660">
    <property type="entry name" value="Metal cation-transporting ATPase, ATP-binding domain N"/>
    <property type="match status" value="1"/>
</dbReference>
<evidence type="ECO:0000313" key="16">
    <source>
        <dbReference type="EMBL" id="EAY13531.1"/>
    </source>
</evidence>
<dbReference type="InterPro" id="IPR023214">
    <property type="entry name" value="HAD_sf"/>
</dbReference>
<dbReference type="InterPro" id="IPR059000">
    <property type="entry name" value="ATPase_P-type_domA"/>
</dbReference>
<comment type="function">
    <text evidence="14">Catalyzes the hydrolysis of ATP coupled with the transport of calcium.</text>
</comment>
<dbReference type="GO" id="GO:0005886">
    <property type="term" value="C:plasma membrane"/>
    <property type="evidence" value="ECO:0000318"/>
    <property type="project" value="GO_Central"/>
</dbReference>
<dbReference type="SFLD" id="SFLDG00002">
    <property type="entry name" value="C1.7:_P-type_atpase_like"/>
    <property type="match status" value="1"/>
</dbReference>
<accession>A2E1G4</accession>
<comment type="subcellular location">
    <subcellularLocation>
        <location evidence="1">Endomembrane system</location>
        <topology evidence="1">Multi-pass membrane protein</topology>
    </subcellularLocation>
    <subcellularLocation>
        <location evidence="14">Membrane</location>
        <topology evidence="14">Multi-pass membrane protein</topology>
    </subcellularLocation>
</comment>
<dbReference type="OMA" id="CFVLWFG"/>
<dbReference type="PANTHER" id="PTHR24093">
    <property type="entry name" value="CATION TRANSPORTING ATPASE"/>
    <property type="match status" value="1"/>
</dbReference>
<evidence type="ECO:0000256" key="10">
    <source>
        <dbReference type="ARBA" id="ARBA00022967"/>
    </source>
</evidence>
<dbReference type="Gene3D" id="2.70.150.10">
    <property type="entry name" value="Calcium-transporting ATPase, cytoplasmic transduction domain A"/>
    <property type="match status" value="1"/>
</dbReference>
<dbReference type="PROSITE" id="PS00154">
    <property type="entry name" value="ATPASE_E1_E2"/>
    <property type="match status" value="1"/>
</dbReference>
<feature type="transmembrane region" description="Helical" evidence="14">
    <location>
        <begin position="781"/>
        <end position="803"/>
    </location>
</feature>
<name>A2E1G4_TRIV3</name>
<dbReference type="FunFam" id="2.70.150.10:FF:000029">
    <property type="entry name" value="Calcium-transporting ATPase"/>
    <property type="match status" value="1"/>
</dbReference>
<dbReference type="SUPFAM" id="SSF81665">
    <property type="entry name" value="Calcium ATPase, transmembrane domain M"/>
    <property type="match status" value="1"/>
</dbReference>
<dbReference type="OrthoDB" id="116380at2759"/>
<feature type="transmembrane region" description="Helical" evidence="14">
    <location>
        <begin position="809"/>
        <end position="826"/>
    </location>
</feature>
<dbReference type="GO" id="GO:0005524">
    <property type="term" value="F:ATP binding"/>
    <property type="evidence" value="ECO:0007669"/>
    <property type="project" value="UniProtKB-KW"/>
</dbReference>
<keyword evidence="9" id="KW-0460">Magnesium</keyword>
<sequence length="909" mass="100269">MVNLSPDDLADMTERFDINKLNNEYGGPVNLCKSLNSDPQQGLNNNQALNQNLSSYGHNDLPVREIKTFCEIFLDAISDKTLIILIICAILSLILEVTFASPEERSTSWIDGGAILIAVAIVSIVQTISNSNQEKQFAAVNRIKSIFKVTVIRYGHTTQVQNLDIVVGDVVILEPGDKIPADGVILTSEDLYVDQSVASGESEAVLKSETDPFLIGGTHVSDGRGSFLVTSVGTRTQQGKALNAIANEESRETPLTEKLSVLAEQIGYLGMGFASLAFICILIPWIYHEIKLKQFSIARLREPLDMLVVSLTIVVCAVPEGLPLAVTISLAYSMRRMMTDNNFVRRLEACETMGSATVILTDKTGTLTKNEMNIERMIIAGSVTTNLPSKLREDKEFMSNLVDGLVVNSHAILDGASSIGNQTECALLRFSANALRIDWQNIRNNAKILHCFQFDRIRKLMSTIIQNGNDIVVHTKGAPDLLLPKCTKFYNDDGLIKEMTENNRNFFQQKVIEEGKQSFRTIALAYKKCPTKPLTANDAENDLILLAIFSIRDTIRPNTQRSISAVKNADIRVVMLTGDHPSTAAAIATDVGILENGYKIITGSELNGLKPSDVYEILKDVSVVARSTPLDKHMIVNAFKQAGEIVAVTGDGTNDVPALMAADVGLAMGKSGTELAKEASDICILDDDFRSIVRSVVWGRGISNNIRRFLQFQLTANVVTLIISTFDAIYSQTAPFKAVQLLWVNLIMDSLGALSLATGTPSDNLLNRPPIPPSSPLISFFMFYQISVQTIFQLLTMFVLSKIQKESETFVFTVFILSQAFNLFNCRAAEPNDSAFQGAFHGLFILIFLLICLIQIVLVEFTPKFFACEPLNLMQWICAFFDAAMAIPVGIIARYWFPKFRFLRSKSKK</sequence>
<dbReference type="PRINTS" id="PR00119">
    <property type="entry name" value="CATATPASE"/>
</dbReference>
<dbReference type="InterPro" id="IPR006408">
    <property type="entry name" value="P-type_ATPase_IIB"/>
</dbReference>
<dbReference type="Gene3D" id="3.40.50.1000">
    <property type="entry name" value="HAD superfamily/HAD-like"/>
    <property type="match status" value="1"/>
</dbReference>
<comment type="catalytic activity">
    <reaction evidence="14">
        <text>Ca(2+)(in) + ATP + H2O = Ca(2+)(out) + ADP + phosphate + H(+)</text>
        <dbReference type="Rhea" id="RHEA:18105"/>
        <dbReference type="ChEBI" id="CHEBI:15377"/>
        <dbReference type="ChEBI" id="CHEBI:15378"/>
        <dbReference type="ChEBI" id="CHEBI:29108"/>
        <dbReference type="ChEBI" id="CHEBI:30616"/>
        <dbReference type="ChEBI" id="CHEBI:43474"/>
        <dbReference type="ChEBI" id="CHEBI:456216"/>
        <dbReference type="EC" id="7.2.2.10"/>
    </reaction>
</comment>
<dbReference type="InterPro" id="IPR004014">
    <property type="entry name" value="ATPase_P-typ_cation-transptr_N"/>
</dbReference>
<dbReference type="Gene3D" id="1.20.1110.10">
    <property type="entry name" value="Calcium-transporting ATPase, transmembrane domain"/>
    <property type="match status" value="1"/>
</dbReference>
<dbReference type="Pfam" id="PF00689">
    <property type="entry name" value="Cation_ATPase_C"/>
    <property type="match status" value="1"/>
</dbReference>
<dbReference type="EC" id="7.2.2.10" evidence="14"/>
<dbReference type="RefSeq" id="XP_001325754.1">
    <property type="nucleotide sequence ID" value="XM_001325719.1"/>
</dbReference>
<dbReference type="Pfam" id="PF00122">
    <property type="entry name" value="E1-E2_ATPase"/>
    <property type="match status" value="1"/>
</dbReference>
<keyword evidence="8 14" id="KW-0067">ATP-binding</keyword>
<dbReference type="InterPro" id="IPR036412">
    <property type="entry name" value="HAD-like_sf"/>
</dbReference>
<dbReference type="SUPFAM" id="SSF56784">
    <property type="entry name" value="HAD-like"/>
    <property type="match status" value="1"/>
</dbReference>
<dbReference type="InterPro" id="IPR023299">
    <property type="entry name" value="ATPase_P-typ_cyto_dom_N"/>
</dbReference>
<dbReference type="InterPro" id="IPR044492">
    <property type="entry name" value="P_typ_ATPase_HD_dom"/>
</dbReference>
<evidence type="ECO:0000256" key="4">
    <source>
        <dbReference type="ARBA" id="ARBA00022692"/>
    </source>
</evidence>
<proteinExistence type="inferred from homology"/>
<keyword evidence="5" id="KW-0479">Metal-binding</keyword>
<keyword evidence="6 14" id="KW-0547">Nucleotide-binding</keyword>
<dbReference type="SMART" id="SM00831">
    <property type="entry name" value="Cation_ATPase_N"/>
    <property type="match status" value="1"/>
</dbReference>
<keyword evidence="2 14" id="KW-0813">Transport</keyword>
<dbReference type="Pfam" id="PF13246">
    <property type="entry name" value="Cation_ATPase"/>
    <property type="match status" value="1"/>
</dbReference>
<dbReference type="SFLD" id="SFLDF00027">
    <property type="entry name" value="p-type_atpase"/>
    <property type="match status" value="1"/>
</dbReference>
<evidence type="ECO:0000256" key="9">
    <source>
        <dbReference type="ARBA" id="ARBA00022842"/>
    </source>
</evidence>
<feature type="transmembrane region" description="Helical" evidence="14">
    <location>
        <begin position="266"/>
        <end position="287"/>
    </location>
</feature>
<dbReference type="FunFam" id="3.40.50.1000:FF:000193">
    <property type="entry name" value="Plasma membrane calcium-transporting ATPase 2"/>
    <property type="match status" value="1"/>
</dbReference>
<reference evidence="16" key="2">
    <citation type="journal article" date="2007" name="Science">
        <title>Draft genome sequence of the sexually transmitted pathogen Trichomonas vaginalis.</title>
        <authorList>
            <person name="Carlton J.M."/>
            <person name="Hirt R.P."/>
            <person name="Silva J.C."/>
            <person name="Delcher A.L."/>
            <person name="Schatz M."/>
            <person name="Zhao Q."/>
            <person name="Wortman J.R."/>
            <person name="Bidwell S.L."/>
            <person name="Alsmark U.C.M."/>
            <person name="Besteiro S."/>
            <person name="Sicheritz-Ponten T."/>
            <person name="Noel C.J."/>
            <person name="Dacks J.B."/>
            <person name="Foster P.G."/>
            <person name="Simillion C."/>
            <person name="Van de Peer Y."/>
            <person name="Miranda-Saavedra D."/>
            <person name="Barton G.J."/>
            <person name="Westrop G.D."/>
            <person name="Mueller S."/>
            <person name="Dessi D."/>
            <person name="Fiori P.L."/>
            <person name="Ren Q."/>
            <person name="Paulsen I."/>
            <person name="Zhang H."/>
            <person name="Bastida-Corcuera F.D."/>
            <person name="Simoes-Barbosa A."/>
            <person name="Brown M.T."/>
            <person name="Hayes R.D."/>
            <person name="Mukherjee M."/>
            <person name="Okumura C.Y."/>
            <person name="Schneider R."/>
            <person name="Smith A.J."/>
            <person name="Vanacova S."/>
            <person name="Villalvazo M."/>
            <person name="Haas B.J."/>
            <person name="Pertea M."/>
            <person name="Feldblyum T.V."/>
            <person name="Utterback T.R."/>
            <person name="Shu C.L."/>
            <person name="Osoegawa K."/>
            <person name="de Jong P.J."/>
            <person name="Hrdy I."/>
            <person name="Horvathova L."/>
            <person name="Zubacova Z."/>
            <person name="Dolezal P."/>
            <person name="Malik S.B."/>
            <person name="Logsdon J.M. Jr."/>
            <person name="Henze K."/>
            <person name="Gupta A."/>
            <person name="Wang C.C."/>
            <person name="Dunne R.L."/>
            <person name="Upcroft J.A."/>
            <person name="Upcroft P."/>
            <person name="White O."/>
            <person name="Salzberg S.L."/>
            <person name="Tang P."/>
            <person name="Chiu C.-H."/>
            <person name="Lee Y.-S."/>
            <person name="Embley T.M."/>
            <person name="Coombs G.H."/>
            <person name="Mottram J.C."/>
            <person name="Tachezy J."/>
            <person name="Fraser-Liggett C.M."/>
            <person name="Johnson P.J."/>
        </authorList>
    </citation>
    <scope>NUCLEOTIDE SEQUENCE [LARGE SCALE GENOMIC DNA]</scope>
    <source>
        <strain evidence="16">G3</strain>
    </source>
</reference>
<feature type="transmembrane region" description="Helical" evidence="14">
    <location>
        <begin position="873"/>
        <end position="897"/>
    </location>
</feature>
<feature type="transmembrane region" description="Helical" evidence="14">
    <location>
        <begin position="838"/>
        <end position="861"/>
    </location>
</feature>
<dbReference type="EMBL" id="DS113284">
    <property type="protein sequence ID" value="EAY13531.1"/>
    <property type="molecule type" value="Genomic_DNA"/>
</dbReference>
<keyword evidence="7 14" id="KW-0106">Calcium</keyword>
<dbReference type="GO" id="GO:0012505">
    <property type="term" value="C:endomembrane system"/>
    <property type="evidence" value="ECO:0007669"/>
    <property type="project" value="UniProtKB-SubCell"/>
</dbReference>
<dbReference type="GO" id="GO:0046872">
    <property type="term" value="F:metal ion binding"/>
    <property type="evidence" value="ECO:0007669"/>
    <property type="project" value="UniProtKB-KW"/>
</dbReference>
<dbReference type="InterPro" id="IPR006068">
    <property type="entry name" value="ATPase_P-typ_cation-transptr_C"/>
</dbReference>
<evidence type="ECO:0000256" key="1">
    <source>
        <dbReference type="ARBA" id="ARBA00004127"/>
    </source>
</evidence>
<dbReference type="SMR" id="A2E1G4"/>
<evidence type="ECO:0000256" key="13">
    <source>
        <dbReference type="ARBA" id="ARBA00023136"/>
    </source>
</evidence>
<evidence type="ECO:0000256" key="8">
    <source>
        <dbReference type="ARBA" id="ARBA00022840"/>
    </source>
</evidence>
<dbReference type="PRINTS" id="PR00120">
    <property type="entry name" value="HATPASE"/>
</dbReference>
<evidence type="ECO:0000256" key="2">
    <source>
        <dbReference type="ARBA" id="ARBA00022448"/>
    </source>
</evidence>
<keyword evidence="10" id="KW-1278">Translocase</keyword>
<evidence type="ECO:0000256" key="5">
    <source>
        <dbReference type="ARBA" id="ARBA00022723"/>
    </source>
</evidence>
<dbReference type="InterPro" id="IPR023298">
    <property type="entry name" value="ATPase_P-typ_TM_dom_sf"/>
</dbReference>
<keyword evidence="11 14" id="KW-1133">Transmembrane helix</keyword>
<dbReference type="SFLD" id="SFLDS00003">
    <property type="entry name" value="Haloacid_Dehalogenase"/>
    <property type="match status" value="1"/>
</dbReference>
<evidence type="ECO:0000256" key="3">
    <source>
        <dbReference type="ARBA" id="ARBA00022568"/>
    </source>
</evidence>
<dbReference type="InterPro" id="IPR018303">
    <property type="entry name" value="ATPase_P-typ_P_site"/>
</dbReference>
<dbReference type="KEGG" id="tva:4771510"/>
<evidence type="ECO:0000256" key="7">
    <source>
        <dbReference type="ARBA" id="ARBA00022837"/>
    </source>
</evidence>
<protein>
    <recommendedName>
        <fullName evidence="14">Calcium-transporting ATPase</fullName>
        <ecNumber evidence="14">7.2.2.10</ecNumber>
    </recommendedName>
</protein>
<keyword evidence="17" id="KW-1185">Reference proteome</keyword>
<dbReference type="AlphaFoldDB" id="A2E1G4"/>
<comment type="caution">
    <text evidence="14">Lacks conserved residue(s) required for the propagation of feature annotation.</text>
</comment>
<keyword evidence="13 14" id="KW-0472">Membrane</keyword>
<dbReference type="Proteomes" id="UP000001542">
    <property type="component" value="Unassembled WGS sequence"/>
</dbReference>
<dbReference type="SUPFAM" id="SSF81653">
    <property type="entry name" value="Calcium ATPase, transduction domain A"/>
    <property type="match status" value="1"/>
</dbReference>
<evidence type="ECO:0000256" key="14">
    <source>
        <dbReference type="RuleBase" id="RU361146"/>
    </source>
</evidence>
<comment type="similarity">
    <text evidence="14">Belongs to the cation transport ATPase (P-type) (TC 3.A.3) family.</text>
</comment>
<dbReference type="GO" id="GO:0016887">
    <property type="term" value="F:ATP hydrolysis activity"/>
    <property type="evidence" value="ECO:0007669"/>
    <property type="project" value="InterPro"/>
</dbReference>
<dbReference type="Gene3D" id="3.40.1110.10">
    <property type="entry name" value="Calcium-transporting ATPase, cytoplasmic domain N"/>
    <property type="match status" value="1"/>
</dbReference>
<dbReference type="InterPro" id="IPR008250">
    <property type="entry name" value="ATPase_P-typ_transduc_dom_A_sf"/>
</dbReference>
<evidence type="ECO:0000256" key="11">
    <source>
        <dbReference type="ARBA" id="ARBA00022989"/>
    </source>
</evidence>
<dbReference type="InParanoid" id="A2E1G4"/>
<dbReference type="PANTHER" id="PTHR24093:SF369">
    <property type="entry name" value="CALCIUM-TRANSPORTING ATPASE"/>
    <property type="match status" value="1"/>
</dbReference>
<dbReference type="InterPro" id="IPR001757">
    <property type="entry name" value="P_typ_ATPase"/>
</dbReference>
<keyword evidence="12 14" id="KW-0406">Ion transport</keyword>
<evidence type="ECO:0000256" key="12">
    <source>
        <dbReference type="ARBA" id="ARBA00023065"/>
    </source>
</evidence>
<reference evidence="16" key="1">
    <citation type="submission" date="2006-10" db="EMBL/GenBank/DDBJ databases">
        <authorList>
            <person name="Amadeo P."/>
            <person name="Zhao Q."/>
            <person name="Wortman J."/>
            <person name="Fraser-Liggett C."/>
            <person name="Carlton J."/>
        </authorList>
    </citation>
    <scope>NUCLEOTIDE SEQUENCE</scope>
    <source>
        <strain evidence="16">G3</strain>
    </source>
</reference>
<evidence type="ECO:0000313" key="17">
    <source>
        <dbReference type="Proteomes" id="UP000001542"/>
    </source>
</evidence>
<dbReference type="Pfam" id="PF00690">
    <property type="entry name" value="Cation_ATPase_N"/>
    <property type="match status" value="1"/>
</dbReference>
<dbReference type="VEuPathDB" id="TrichDB:TVAGG3_0319610"/>
<evidence type="ECO:0000259" key="15">
    <source>
        <dbReference type="SMART" id="SM00831"/>
    </source>
</evidence>
<dbReference type="eggNOG" id="KOG0204">
    <property type="taxonomic scope" value="Eukaryota"/>
</dbReference>
<dbReference type="NCBIfam" id="TIGR01494">
    <property type="entry name" value="ATPase_P-type"/>
    <property type="match status" value="2"/>
</dbReference>
<keyword evidence="4 14" id="KW-0812">Transmembrane</keyword>
<dbReference type="VEuPathDB" id="TrichDB:TVAG_343600"/>